<reference evidence="2 3" key="1">
    <citation type="submission" date="2018-04" db="EMBL/GenBank/DDBJ databases">
        <title>Genome sequencing of Flavobacterium sp. HYN0059.</title>
        <authorList>
            <person name="Yi H."/>
            <person name="Baek C."/>
        </authorList>
    </citation>
    <scope>NUCLEOTIDE SEQUENCE [LARGE SCALE GENOMIC DNA]</scope>
    <source>
        <strain evidence="2 3">HYN0059</strain>
    </source>
</reference>
<dbReference type="KEGG" id="falb:HYN59_15565"/>
<dbReference type="PANTHER" id="PTHR45036">
    <property type="entry name" value="METHYLTRANSFERASE LIKE 7B"/>
    <property type="match status" value="1"/>
</dbReference>
<organism evidence="2 3">
    <name type="scientific">Flavobacterium album</name>
    <dbReference type="NCBI Taxonomy" id="2175091"/>
    <lineage>
        <taxon>Bacteria</taxon>
        <taxon>Pseudomonadati</taxon>
        <taxon>Bacteroidota</taxon>
        <taxon>Flavobacteriia</taxon>
        <taxon>Flavobacteriales</taxon>
        <taxon>Flavobacteriaceae</taxon>
        <taxon>Flavobacterium</taxon>
    </lineage>
</organism>
<dbReference type="Gene3D" id="3.40.50.150">
    <property type="entry name" value="Vaccinia Virus protein VP39"/>
    <property type="match status" value="1"/>
</dbReference>
<dbReference type="InterPro" id="IPR013216">
    <property type="entry name" value="Methyltransf_11"/>
</dbReference>
<dbReference type="InterPro" id="IPR052356">
    <property type="entry name" value="Thiol_S-MT"/>
</dbReference>
<keyword evidence="2" id="KW-0489">Methyltransferase</keyword>
<dbReference type="Proteomes" id="UP000244929">
    <property type="component" value="Chromosome"/>
</dbReference>
<sequence>MQTARSFYNRITFLYPVINVFLAGQRKVLIREVNKCPPGTLLEIGVGTGSHLPMYVCHDITGIDISEAMLNRGKRFESSTIKLMVMDGEDLSFPDASFEYVVMSHVLAVAKDPDRLLEQVHRVLKPGGKLFILNHFTPDNGLQYIDRAFHPVSSLFHFKSLFRWREIEGLQQFSLVKQTGLGTGSYYKLLIFSRP</sequence>
<dbReference type="EMBL" id="CP029186">
    <property type="protein sequence ID" value="AWH86436.1"/>
    <property type="molecule type" value="Genomic_DNA"/>
</dbReference>
<gene>
    <name evidence="2" type="ORF">HYN59_15565</name>
</gene>
<evidence type="ECO:0000313" key="3">
    <source>
        <dbReference type="Proteomes" id="UP000244929"/>
    </source>
</evidence>
<dbReference type="AlphaFoldDB" id="A0A2S1R1I0"/>
<dbReference type="CDD" id="cd02440">
    <property type="entry name" value="AdoMet_MTases"/>
    <property type="match status" value="1"/>
</dbReference>
<dbReference type="GO" id="GO:0008757">
    <property type="term" value="F:S-adenosylmethionine-dependent methyltransferase activity"/>
    <property type="evidence" value="ECO:0007669"/>
    <property type="project" value="InterPro"/>
</dbReference>
<dbReference type="PANTHER" id="PTHR45036:SF1">
    <property type="entry name" value="METHYLTRANSFERASE LIKE 7A"/>
    <property type="match status" value="1"/>
</dbReference>
<evidence type="ECO:0000313" key="2">
    <source>
        <dbReference type="EMBL" id="AWH86436.1"/>
    </source>
</evidence>
<dbReference type="RefSeq" id="WP_108779159.1">
    <property type="nucleotide sequence ID" value="NZ_CP029186.1"/>
</dbReference>
<dbReference type="Pfam" id="PF08241">
    <property type="entry name" value="Methyltransf_11"/>
    <property type="match status" value="1"/>
</dbReference>
<accession>A0A2S1R1I0</accession>
<protein>
    <submittedName>
        <fullName evidence="2">Class I SAM-dependent methyltransferase</fullName>
    </submittedName>
</protein>
<dbReference type="InterPro" id="IPR029063">
    <property type="entry name" value="SAM-dependent_MTases_sf"/>
</dbReference>
<proteinExistence type="predicted"/>
<keyword evidence="3" id="KW-1185">Reference proteome</keyword>
<keyword evidence="2" id="KW-0808">Transferase</keyword>
<name>A0A2S1R1I0_9FLAO</name>
<dbReference type="GO" id="GO:0032259">
    <property type="term" value="P:methylation"/>
    <property type="evidence" value="ECO:0007669"/>
    <property type="project" value="UniProtKB-KW"/>
</dbReference>
<dbReference type="SUPFAM" id="SSF53335">
    <property type="entry name" value="S-adenosyl-L-methionine-dependent methyltransferases"/>
    <property type="match status" value="1"/>
</dbReference>
<dbReference type="OrthoDB" id="9805171at2"/>
<evidence type="ECO:0000259" key="1">
    <source>
        <dbReference type="Pfam" id="PF08241"/>
    </source>
</evidence>
<feature type="domain" description="Methyltransferase type 11" evidence="1">
    <location>
        <begin position="42"/>
        <end position="132"/>
    </location>
</feature>